<organism evidence="1 2">
    <name type="scientific">Actinomycetospora straminea</name>
    <dbReference type="NCBI Taxonomy" id="663607"/>
    <lineage>
        <taxon>Bacteria</taxon>
        <taxon>Bacillati</taxon>
        <taxon>Actinomycetota</taxon>
        <taxon>Actinomycetes</taxon>
        <taxon>Pseudonocardiales</taxon>
        <taxon>Pseudonocardiaceae</taxon>
        <taxon>Actinomycetospora</taxon>
    </lineage>
</organism>
<dbReference type="EMBL" id="BAABHQ010000011">
    <property type="protein sequence ID" value="GAA4883786.1"/>
    <property type="molecule type" value="Genomic_DNA"/>
</dbReference>
<reference evidence="2" key="1">
    <citation type="journal article" date="2019" name="Int. J. Syst. Evol. Microbiol.">
        <title>The Global Catalogue of Microorganisms (GCM) 10K type strain sequencing project: providing services to taxonomists for standard genome sequencing and annotation.</title>
        <authorList>
            <consortium name="The Broad Institute Genomics Platform"/>
            <consortium name="The Broad Institute Genome Sequencing Center for Infectious Disease"/>
            <person name="Wu L."/>
            <person name="Ma J."/>
        </authorList>
    </citation>
    <scope>NUCLEOTIDE SEQUENCE [LARGE SCALE GENOMIC DNA]</scope>
    <source>
        <strain evidence="2">JCM 17983</strain>
    </source>
</reference>
<dbReference type="InterPro" id="IPR046828">
    <property type="entry name" value="RepSA"/>
</dbReference>
<dbReference type="Pfam" id="PF20199">
    <property type="entry name" value="RepSA"/>
    <property type="match status" value="1"/>
</dbReference>
<protein>
    <submittedName>
        <fullName evidence="1">Replication initiator protein RepSA</fullName>
    </submittedName>
</protein>
<name>A0ABP9ERG5_9PSEU</name>
<evidence type="ECO:0000313" key="1">
    <source>
        <dbReference type="EMBL" id="GAA4883786.1"/>
    </source>
</evidence>
<dbReference type="RefSeq" id="WP_274234027.1">
    <property type="nucleotide sequence ID" value="NZ_BAABHQ010000011.1"/>
</dbReference>
<comment type="caution">
    <text evidence="1">The sequence shown here is derived from an EMBL/GenBank/DDBJ whole genome shotgun (WGS) entry which is preliminary data.</text>
</comment>
<proteinExistence type="predicted"/>
<dbReference type="Proteomes" id="UP001500457">
    <property type="component" value="Unassembled WGS sequence"/>
</dbReference>
<gene>
    <name evidence="1" type="primary">repSA_2</name>
    <name evidence="1" type="ORF">GCM10023203_39610</name>
</gene>
<sequence>MTTATAPTTAHITRPTGLTVDELAARRLAKAAGSVSFDELAASLARDYDAWSAHVAGAAGCSHPIRLVGLVQHVEQATGRVTGERHTTDMPDGVLYTPCGNRRAAVCPGCAETYRGDTYQLVTAGLVGGKGVPASVGEHPCVFLTATAPSFGPVHTHRTDRAGRTLPCRPRRDLEHCPHGHPLACFTRHADDAAERGRPLCLDCYDHPHQAVWNLASGELWRRTVIAARRAVSALAKRHGIKLRLSYTKVAEFQHRGAVHFHALLRLDGLDPRDPDAVIPPDARVGANHLGTILRDAVAGTQFTTAPHPAREQGWTIAWGEQVDPRPVRLSRLDLDDAGEITTTAVAGYLAKYATKATELAGHTSTRLRADTVRAHAALDTHPGRQVDVCWHLGTRPEKADAKEWAAGWGRLQRWAHMLGFGGHFSTRSRRYSTTLGALRQARRDWRLAQHNTRPDQDDESDDEDTTEIIVSSLAYAGIGWHTSADALLANTSAANARARGRAARDELASLGA</sequence>
<evidence type="ECO:0000313" key="2">
    <source>
        <dbReference type="Proteomes" id="UP001500457"/>
    </source>
</evidence>
<accession>A0ABP9ERG5</accession>
<keyword evidence="2" id="KW-1185">Reference proteome</keyword>